<sequence>MKQQLDDILSSYNLVSVVDFPTRSHHGCESLIDNIFIDPSQYKNYSVHSIVNGLSDHDGQLLIIKNMGKQYYNQSRITLRNINNYSMFEFKINLSYEAWEDTFNSEDVDIGFNTFLNTYLRVFYTSFPLKKITRDKFKNNNWITTGIKVSCQHKRELYLHCRNHKDNNLKKHYNLYCRTLTEVIKAAKKLNYDRLITNSSNKMVMAWKIVKTITGKKSDNRLLQFIDAYNSETPREKRSDIADVFQNYFLSVVDKIRSNINRNDIPDKNCMDYLFKAFKKPFPKLDLKRTSTKEIAKIIKDLKPKNSSGYDEISLKILKISSPYIVAPLNYICNRVILSGKFPSRLKYSIIKPIYKKGDKKDIKNYRPISLLTSFSKIFEKVILARLLEHVVNNNILSTDQFGFRSNSSTQKAIFTLLKYILQAWNSKSVVGGIFCDLEKAFDSVNHDILLKKLEFYGITGSANLLMKSYLKDRYQRVLIEENSVKVKRTSEWGKIKHGVPQGSILGPLLF</sequence>
<name>A0A2J7QSX8_9NEOP</name>
<feature type="non-terminal residue" evidence="2">
    <location>
        <position position="511"/>
    </location>
</feature>
<dbReference type="EMBL" id="NEVH01011211">
    <property type="protein sequence ID" value="PNF31674.1"/>
    <property type="molecule type" value="Genomic_DNA"/>
</dbReference>
<evidence type="ECO:0000313" key="3">
    <source>
        <dbReference type="Proteomes" id="UP000235965"/>
    </source>
</evidence>
<dbReference type="Pfam" id="PF00078">
    <property type="entry name" value="RVT_1"/>
    <property type="match status" value="1"/>
</dbReference>
<dbReference type="InParanoid" id="A0A2J7QSX8"/>
<evidence type="ECO:0000313" key="2">
    <source>
        <dbReference type="EMBL" id="PNF31674.1"/>
    </source>
</evidence>
<evidence type="ECO:0000259" key="1">
    <source>
        <dbReference type="PROSITE" id="PS50878"/>
    </source>
</evidence>
<gene>
    <name evidence="2" type="ORF">B7P43_G15142</name>
</gene>
<protein>
    <recommendedName>
        <fullName evidence="1">Reverse transcriptase domain-containing protein</fullName>
    </recommendedName>
</protein>
<dbReference type="GO" id="GO:0071897">
    <property type="term" value="P:DNA biosynthetic process"/>
    <property type="evidence" value="ECO:0007669"/>
    <property type="project" value="UniProtKB-ARBA"/>
</dbReference>
<accession>A0A2J7QSX8</accession>
<dbReference type="SUPFAM" id="SSF56672">
    <property type="entry name" value="DNA/RNA polymerases"/>
    <property type="match status" value="1"/>
</dbReference>
<dbReference type="InterPro" id="IPR043502">
    <property type="entry name" value="DNA/RNA_pol_sf"/>
</dbReference>
<dbReference type="PROSITE" id="PS50878">
    <property type="entry name" value="RT_POL"/>
    <property type="match status" value="1"/>
</dbReference>
<dbReference type="PANTHER" id="PTHR19446">
    <property type="entry name" value="REVERSE TRANSCRIPTASES"/>
    <property type="match status" value="1"/>
</dbReference>
<reference evidence="2 3" key="1">
    <citation type="submission" date="2017-12" db="EMBL/GenBank/DDBJ databases">
        <title>Hemimetabolous genomes reveal molecular basis of termite eusociality.</title>
        <authorList>
            <person name="Harrison M.C."/>
            <person name="Jongepier E."/>
            <person name="Robertson H.M."/>
            <person name="Arning N."/>
            <person name="Bitard-Feildel T."/>
            <person name="Chao H."/>
            <person name="Childers C.P."/>
            <person name="Dinh H."/>
            <person name="Doddapaneni H."/>
            <person name="Dugan S."/>
            <person name="Gowin J."/>
            <person name="Greiner C."/>
            <person name="Han Y."/>
            <person name="Hu H."/>
            <person name="Hughes D.S.T."/>
            <person name="Huylmans A.-K."/>
            <person name="Kemena C."/>
            <person name="Kremer L.P.M."/>
            <person name="Lee S.L."/>
            <person name="Lopez-Ezquerra A."/>
            <person name="Mallet L."/>
            <person name="Monroy-Kuhn J.M."/>
            <person name="Moser A."/>
            <person name="Murali S.C."/>
            <person name="Muzny D.M."/>
            <person name="Otani S."/>
            <person name="Piulachs M.-D."/>
            <person name="Poelchau M."/>
            <person name="Qu J."/>
            <person name="Schaub F."/>
            <person name="Wada-Katsumata A."/>
            <person name="Worley K.C."/>
            <person name="Xie Q."/>
            <person name="Ylla G."/>
            <person name="Poulsen M."/>
            <person name="Gibbs R.A."/>
            <person name="Schal C."/>
            <person name="Richards S."/>
            <person name="Belles X."/>
            <person name="Korb J."/>
            <person name="Bornberg-Bauer E."/>
        </authorList>
    </citation>
    <scope>NUCLEOTIDE SEQUENCE [LARGE SCALE GENOMIC DNA]</scope>
    <source>
        <tissue evidence="2">Whole body</tissue>
    </source>
</reference>
<dbReference type="CDD" id="cd01650">
    <property type="entry name" value="RT_nLTR_like"/>
    <property type="match status" value="1"/>
</dbReference>
<dbReference type="AlphaFoldDB" id="A0A2J7QSX8"/>
<keyword evidence="3" id="KW-1185">Reference proteome</keyword>
<organism evidence="2 3">
    <name type="scientific">Cryptotermes secundus</name>
    <dbReference type="NCBI Taxonomy" id="105785"/>
    <lineage>
        <taxon>Eukaryota</taxon>
        <taxon>Metazoa</taxon>
        <taxon>Ecdysozoa</taxon>
        <taxon>Arthropoda</taxon>
        <taxon>Hexapoda</taxon>
        <taxon>Insecta</taxon>
        <taxon>Pterygota</taxon>
        <taxon>Neoptera</taxon>
        <taxon>Polyneoptera</taxon>
        <taxon>Dictyoptera</taxon>
        <taxon>Blattodea</taxon>
        <taxon>Blattoidea</taxon>
        <taxon>Termitoidae</taxon>
        <taxon>Kalotermitidae</taxon>
        <taxon>Cryptotermitinae</taxon>
        <taxon>Cryptotermes</taxon>
    </lineage>
</organism>
<feature type="domain" description="Reverse transcriptase" evidence="1">
    <location>
        <begin position="335"/>
        <end position="511"/>
    </location>
</feature>
<proteinExistence type="predicted"/>
<comment type="caution">
    <text evidence="2">The sequence shown here is derived from an EMBL/GenBank/DDBJ whole genome shotgun (WGS) entry which is preliminary data.</text>
</comment>
<dbReference type="InterPro" id="IPR000477">
    <property type="entry name" value="RT_dom"/>
</dbReference>
<dbReference type="Proteomes" id="UP000235965">
    <property type="component" value="Unassembled WGS sequence"/>
</dbReference>